<dbReference type="AlphaFoldDB" id="A0A4Y2VXR8"/>
<evidence type="ECO:0000256" key="1">
    <source>
        <dbReference type="SAM" id="MobiDB-lite"/>
    </source>
</evidence>
<dbReference type="GO" id="GO:0003676">
    <property type="term" value="F:nucleic acid binding"/>
    <property type="evidence" value="ECO:0007669"/>
    <property type="project" value="InterPro"/>
</dbReference>
<accession>A0A4Y2VXR8</accession>
<keyword evidence="3" id="KW-1185">Reference proteome</keyword>
<evidence type="ECO:0000313" key="2">
    <source>
        <dbReference type="EMBL" id="GBO28700.1"/>
    </source>
</evidence>
<gene>
    <name evidence="2" type="ORF">AVEN_40730_1</name>
</gene>
<dbReference type="Proteomes" id="UP000499080">
    <property type="component" value="Unassembled WGS sequence"/>
</dbReference>
<dbReference type="Gene3D" id="3.30.420.10">
    <property type="entry name" value="Ribonuclease H-like superfamily/Ribonuclease H"/>
    <property type="match status" value="1"/>
</dbReference>
<protein>
    <submittedName>
        <fullName evidence="2">Uncharacterized protein</fullName>
    </submittedName>
</protein>
<comment type="caution">
    <text evidence="2">The sequence shown here is derived from an EMBL/GenBank/DDBJ whole genome shotgun (WGS) entry which is preliminary data.</text>
</comment>
<reference evidence="2 3" key="1">
    <citation type="journal article" date="2019" name="Sci. Rep.">
        <title>Orb-weaving spider Araneus ventricosus genome elucidates the spidroin gene catalogue.</title>
        <authorList>
            <person name="Kono N."/>
            <person name="Nakamura H."/>
            <person name="Ohtoshi R."/>
            <person name="Moran D.A.P."/>
            <person name="Shinohara A."/>
            <person name="Yoshida Y."/>
            <person name="Fujiwara M."/>
            <person name="Mori M."/>
            <person name="Tomita M."/>
            <person name="Arakawa K."/>
        </authorList>
    </citation>
    <scope>NUCLEOTIDE SEQUENCE [LARGE SCALE GENOMIC DNA]</scope>
</reference>
<evidence type="ECO:0000313" key="3">
    <source>
        <dbReference type="Proteomes" id="UP000499080"/>
    </source>
</evidence>
<dbReference type="InterPro" id="IPR036397">
    <property type="entry name" value="RNaseH_sf"/>
</dbReference>
<dbReference type="OrthoDB" id="2318730at2759"/>
<proteinExistence type="predicted"/>
<dbReference type="EMBL" id="BGPR01051790">
    <property type="protein sequence ID" value="GBO28700.1"/>
    <property type="molecule type" value="Genomic_DNA"/>
</dbReference>
<name>A0A4Y2VXR8_ARAVE</name>
<feature type="region of interest" description="Disordered" evidence="1">
    <location>
        <begin position="126"/>
        <end position="156"/>
    </location>
</feature>
<feature type="compositionally biased region" description="Polar residues" evidence="1">
    <location>
        <begin position="133"/>
        <end position="146"/>
    </location>
</feature>
<organism evidence="2 3">
    <name type="scientific">Araneus ventricosus</name>
    <name type="common">Orbweaver spider</name>
    <name type="synonym">Epeira ventricosa</name>
    <dbReference type="NCBI Taxonomy" id="182803"/>
    <lineage>
        <taxon>Eukaryota</taxon>
        <taxon>Metazoa</taxon>
        <taxon>Ecdysozoa</taxon>
        <taxon>Arthropoda</taxon>
        <taxon>Chelicerata</taxon>
        <taxon>Arachnida</taxon>
        <taxon>Araneae</taxon>
        <taxon>Araneomorphae</taxon>
        <taxon>Entelegynae</taxon>
        <taxon>Araneoidea</taxon>
        <taxon>Araneidae</taxon>
        <taxon>Araneus</taxon>
    </lineage>
</organism>
<sequence>MNIIEPIWVALQCAVQKRSPPPGTLMDLRTALQDSWYEKPPGYFQTLVYTMPLRVAALLCARVGPKRPKTRRIFSGTKFRTWNPASETLWLSVKVQTSKIIESKDGDPSTALKTIGRLFMRRENGAAGLIPNGNKSPCTTSSNQKMDATDDQPSHR</sequence>